<dbReference type="Gene3D" id="2.130.10.10">
    <property type="entry name" value="YVTN repeat-like/Quinoprotein amine dehydrogenase"/>
    <property type="match status" value="1"/>
</dbReference>
<comment type="similarity">
    <text evidence="1">Belongs to the WD repeat DDB2/WDR76 family.</text>
</comment>
<dbReference type="PANTHER" id="PTHR14773:SF0">
    <property type="entry name" value="WD REPEAT-CONTAINING PROTEIN 76"/>
    <property type="match status" value="1"/>
</dbReference>
<keyword evidence="5" id="KW-0238">DNA-binding</keyword>
<dbReference type="SMART" id="SM00320">
    <property type="entry name" value="WD40"/>
    <property type="match status" value="3"/>
</dbReference>
<gene>
    <name evidence="6" type="ORF">FPE_LOCUS34833</name>
</gene>
<dbReference type="InterPro" id="IPR001680">
    <property type="entry name" value="WD40_rpt"/>
</dbReference>
<reference evidence="6" key="1">
    <citation type="submission" date="2023-05" db="EMBL/GenBank/DDBJ databases">
        <authorList>
            <person name="Huff M."/>
        </authorList>
    </citation>
    <scope>NUCLEOTIDE SEQUENCE</scope>
</reference>
<dbReference type="InterPro" id="IPR036322">
    <property type="entry name" value="WD40_repeat_dom_sf"/>
</dbReference>
<dbReference type="GO" id="GO:0006974">
    <property type="term" value="P:DNA damage response"/>
    <property type="evidence" value="ECO:0007669"/>
    <property type="project" value="UniProtKB-KW"/>
</dbReference>
<dbReference type="EMBL" id="OU503058">
    <property type="protein sequence ID" value="CAI9787403.1"/>
    <property type="molecule type" value="Genomic_DNA"/>
</dbReference>
<evidence type="ECO:0000313" key="6">
    <source>
        <dbReference type="EMBL" id="CAI9787403.1"/>
    </source>
</evidence>
<dbReference type="SUPFAM" id="SSF50978">
    <property type="entry name" value="WD40 repeat-like"/>
    <property type="match status" value="1"/>
</dbReference>
<accession>A0AAD2AFT1</accession>
<dbReference type="PANTHER" id="PTHR14773">
    <property type="entry name" value="WD REPEAT-CONTAINING PROTEIN 76"/>
    <property type="match status" value="1"/>
</dbReference>
<keyword evidence="3" id="KW-0677">Repeat</keyword>
<dbReference type="GO" id="GO:0003677">
    <property type="term" value="F:DNA binding"/>
    <property type="evidence" value="ECO:0007669"/>
    <property type="project" value="UniProtKB-KW"/>
</dbReference>
<dbReference type="InterPro" id="IPR015943">
    <property type="entry name" value="WD40/YVTN_repeat-like_dom_sf"/>
</dbReference>
<evidence type="ECO:0000256" key="4">
    <source>
        <dbReference type="ARBA" id="ARBA00022763"/>
    </source>
</evidence>
<evidence type="ECO:0000256" key="1">
    <source>
        <dbReference type="ARBA" id="ARBA00005434"/>
    </source>
</evidence>
<dbReference type="InterPro" id="IPR050853">
    <property type="entry name" value="WD_repeat_DNA-damage-binding"/>
</dbReference>
<dbReference type="InterPro" id="IPR019775">
    <property type="entry name" value="WD40_repeat_CS"/>
</dbReference>
<protein>
    <submittedName>
        <fullName evidence="6">Uncharacterized protein</fullName>
    </submittedName>
</protein>
<proteinExistence type="inferred from homology"/>
<evidence type="ECO:0000313" key="7">
    <source>
        <dbReference type="Proteomes" id="UP000834106"/>
    </source>
</evidence>
<dbReference type="Proteomes" id="UP000834106">
    <property type="component" value="Chromosome 23"/>
</dbReference>
<dbReference type="GO" id="GO:0005634">
    <property type="term" value="C:nucleus"/>
    <property type="evidence" value="ECO:0007669"/>
    <property type="project" value="TreeGrafter"/>
</dbReference>
<sequence length="239" mass="27028">MLSALKVQSSIKNLFAIIEHQRLFLMDFFFGNVGFLNVDIENDDGYENYIYHPHSGPASGLVINPFSMSKIFSSCYGGLIRLMDVEEMFDLIFSSCYGGLIRLMDVEKEMFDLGHGGVNVWDLKAGKPLSSWNLHDDRINTINFNPENSNMMATSSSDGTACIWDLRHMDADKRKYLSKTLCHERAVHSAYFSPSGRFLATTILDDQVGLLSGANYEETSMVNQKSRRNSAYGFSKFEF</sequence>
<keyword evidence="4" id="KW-0227">DNA damage</keyword>
<dbReference type="Pfam" id="PF00400">
    <property type="entry name" value="WD40"/>
    <property type="match status" value="2"/>
</dbReference>
<evidence type="ECO:0000256" key="5">
    <source>
        <dbReference type="ARBA" id="ARBA00023125"/>
    </source>
</evidence>
<keyword evidence="7" id="KW-1185">Reference proteome</keyword>
<dbReference type="AlphaFoldDB" id="A0AAD2AFT1"/>
<dbReference type="GO" id="GO:2000001">
    <property type="term" value="P:regulation of DNA damage checkpoint"/>
    <property type="evidence" value="ECO:0007669"/>
    <property type="project" value="TreeGrafter"/>
</dbReference>
<evidence type="ECO:0000256" key="3">
    <source>
        <dbReference type="ARBA" id="ARBA00022737"/>
    </source>
</evidence>
<evidence type="ECO:0000256" key="2">
    <source>
        <dbReference type="ARBA" id="ARBA00022574"/>
    </source>
</evidence>
<dbReference type="PROSITE" id="PS00678">
    <property type="entry name" value="WD_REPEATS_1"/>
    <property type="match status" value="1"/>
</dbReference>
<keyword evidence="2" id="KW-0853">WD repeat</keyword>
<name>A0AAD2AFT1_9LAMI</name>
<organism evidence="6 7">
    <name type="scientific">Fraxinus pennsylvanica</name>
    <dbReference type="NCBI Taxonomy" id="56036"/>
    <lineage>
        <taxon>Eukaryota</taxon>
        <taxon>Viridiplantae</taxon>
        <taxon>Streptophyta</taxon>
        <taxon>Embryophyta</taxon>
        <taxon>Tracheophyta</taxon>
        <taxon>Spermatophyta</taxon>
        <taxon>Magnoliopsida</taxon>
        <taxon>eudicotyledons</taxon>
        <taxon>Gunneridae</taxon>
        <taxon>Pentapetalae</taxon>
        <taxon>asterids</taxon>
        <taxon>lamiids</taxon>
        <taxon>Lamiales</taxon>
        <taxon>Oleaceae</taxon>
        <taxon>Oleeae</taxon>
        <taxon>Fraxinus</taxon>
    </lineage>
</organism>